<evidence type="ECO:0000259" key="5">
    <source>
        <dbReference type="Pfam" id="PF09681"/>
    </source>
</evidence>
<sequence>MSEIKWIKITTDIFDDEKIRLIDALPEHDAILVIWFKILTLAGRQGGNGLLMMNNKVHYTDEMLAAIFNRPITTIRLALQTFEQFGMIEIINGIISLPNWEKHQNVDGMEKAKEQTRKRVARYREKQKQLLENGNVTCNVTVTPCNATDIDIEIDREKDKDNIVVIDKQNFIQEIEANLGRGLVKFEFDMINDYLLNQKVSTELFLEAVKIAVANNVRKFNYIARILDNWINQGIRTPEQAYQAQRDFQAKKNNKVMVKNQKAGNNPDWSNPDYKNETSPEKQAELEKQKQELLKKLEE</sequence>
<reference evidence="6 7" key="1">
    <citation type="submission" date="2018-11" db="EMBL/GenBank/DDBJ databases">
        <title>Species Designations Belie Phenotypic and Genotypic Heterogeneity in Oral Streptococci.</title>
        <authorList>
            <person name="Velsko I."/>
        </authorList>
    </citation>
    <scope>NUCLEOTIDE SEQUENCE [LARGE SCALE GENOMIC DNA]</scope>
    <source>
        <strain evidence="6 7">KLC02</strain>
    </source>
</reference>
<dbReference type="Gene3D" id="1.10.10.630">
    <property type="entry name" value="DnaD domain-like"/>
    <property type="match status" value="1"/>
</dbReference>
<gene>
    <name evidence="6" type="ORF">D8827_05805</name>
</gene>
<feature type="compositionally biased region" description="Basic and acidic residues" evidence="3">
    <location>
        <begin position="274"/>
        <end position="299"/>
    </location>
</feature>
<dbReference type="PANTHER" id="PTHR37293:SF7">
    <property type="entry name" value="HYPOTHETICAL PHAGE PROTEIN"/>
    <property type="match status" value="1"/>
</dbReference>
<feature type="domain" description="Phage replisome organiser N-terminal" evidence="5">
    <location>
        <begin position="6"/>
        <end position="125"/>
    </location>
</feature>
<name>A0AAE8KBL9_STRIT</name>
<dbReference type="Pfam" id="PF09681">
    <property type="entry name" value="Phage_rep_org_N"/>
    <property type="match status" value="1"/>
</dbReference>
<evidence type="ECO:0000256" key="1">
    <source>
        <dbReference type="ARBA" id="ARBA00093462"/>
    </source>
</evidence>
<evidence type="ECO:0000313" key="7">
    <source>
        <dbReference type="Proteomes" id="UP000267137"/>
    </source>
</evidence>
<dbReference type="InterPro" id="IPR034829">
    <property type="entry name" value="DnaD-like_sf"/>
</dbReference>
<keyword evidence="2" id="KW-0175">Coiled coil</keyword>
<dbReference type="InterPro" id="IPR010056">
    <property type="entry name" value="Phage_rep_org__N"/>
</dbReference>
<dbReference type="Pfam" id="PF07261">
    <property type="entry name" value="DnaB_2"/>
    <property type="match status" value="1"/>
</dbReference>
<dbReference type="SUPFAM" id="SSF158499">
    <property type="entry name" value="DnaD domain-like"/>
    <property type="match status" value="1"/>
</dbReference>
<feature type="coiled-coil region" evidence="2">
    <location>
        <begin position="106"/>
        <end position="133"/>
    </location>
</feature>
<dbReference type="InterPro" id="IPR006343">
    <property type="entry name" value="DnaB/C_C"/>
</dbReference>
<evidence type="ECO:0000256" key="2">
    <source>
        <dbReference type="SAM" id="Coils"/>
    </source>
</evidence>
<comment type="similarity">
    <text evidence="1">Belongs to the DnaB/DnaD family.</text>
</comment>
<accession>A0AAE8KBL9</accession>
<evidence type="ECO:0000313" key="6">
    <source>
        <dbReference type="EMBL" id="RSJ23167.1"/>
    </source>
</evidence>
<dbReference type="PANTHER" id="PTHR37293">
    <property type="entry name" value="PHAGE REPLICATION PROTEIN-RELATED"/>
    <property type="match status" value="1"/>
</dbReference>
<evidence type="ECO:0008006" key="8">
    <source>
        <dbReference type="Google" id="ProtNLM"/>
    </source>
</evidence>
<evidence type="ECO:0000256" key="3">
    <source>
        <dbReference type="SAM" id="MobiDB-lite"/>
    </source>
</evidence>
<dbReference type="InterPro" id="IPR053162">
    <property type="entry name" value="DnaD"/>
</dbReference>
<dbReference type="Proteomes" id="UP000267137">
    <property type="component" value="Unassembled WGS sequence"/>
</dbReference>
<feature type="domain" description="DnaB/C C-terminal" evidence="4">
    <location>
        <begin position="172"/>
        <end position="244"/>
    </location>
</feature>
<dbReference type="EMBL" id="RJOO01000003">
    <property type="protein sequence ID" value="RSJ23167.1"/>
    <property type="molecule type" value="Genomic_DNA"/>
</dbReference>
<comment type="caution">
    <text evidence="6">The sequence shown here is derived from an EMBL/GenBank/DDBJ whole genome shotgun (WGS) entry which is preliminary data.</text>
</comment>
<dbReference type="NCBIfam" id="TIGR01446">
    <property type="entry name" value="DnaD_dom"/>
    <property type="match status" value="1"/>
</dbReference>
<protein>
    <recommendedName>
        <fullName evidence="8">DnaD domain protein</fullName>
    </recommendedName>
</protein>
<feature type="region of interest" description="Disordered" evidence="3">
    <location>
        <begin position="258"/>
        <end position="299"/>
    </location>
</feature>
<dbReference type="AlphaFoldDB" id="A0AAE8KBL9"/>
<dbReference type="NCBIfam" id="TIGR01714">
    <property type="entry name" value="phage_rep_org_N"/>
    <property type="match status" value="1"/>
</dbReference>
<dbReference type="RefSeq" id="WP_117276503.1">
    <property type="nucleotide sequence ID" value="NZ_RJOO01000003.1"/>
</dbReference>
<evidence type="ECO:0000259" key="4">
    <source>
        <dbReference type="Pfam" id="PF07261"/>
    </source>
</evidence>
<proteinExistence type="inferred from homology"/>
<organism evidence="6 7">
    <name type="scientific">Streptococcus intermedius</name>
    <dbReference type="NCBI Taxonomy" id="1338"/>
    <lineage>
        <taxon>Bacteria</taxon>
        <taxon>Bacillati</taxon>
        <taxon>Bacillota</taxon>
        <taxon>Bacilli</taxon>
        <taxon>Lactobacillales</taxon>
        <taxon>Streptococcaceae</taxon>
        <taxon>Streptococcus</taxon>
        <taxon>Streptococcus anginosus group</taxon>
    </lineage>
</organism>